<dbReference type="InParanoid" id="A0A251V471"/>
<dbReference type="SUPFAM" id="SSF81383">
    <property type="entry name" value="F-box domain"/>
    <property type="match status" value="1"/>
</dbReference>
<dbReference type="InterPro" id="IPR032675">
    <property type="entry name" value="LRR_dom_sf"/>
</dbReference>
<evidence type="ECO:0000313" key="2">
    <source>
        <dbReference type="Proteomes" id="UP000215914"/>
    </source>
</evidence>
<dbReference type="InterPro" id="IPR044809">
    <property type="entry name" value="AUF1-like"/>
</dbReference>
<dbReference type="SUPFAM" id="SSF52047">
    <property type="entry name" value="RNI-like"/>
    <property type="match status" value="1"/>
</dbReference>
<sequence>MDELPESLLLEILSRLDNSADIASCRVASKALNTVFPDLRTINLYCSSRKSSISLKKVFVDLISKLRIVESVCICLQDAVDEDFAKEWLPRVSQSLNSLSLSGSLYQGLRPSNVLTLVSVSCHNLAELNLGSAWLSVRNLNPMPMLTSLTLSYTIVQDQHLNQFNKCFLNLQVLNLICVRGLKDPKIHHLNLQTCHWYDNNQLSLTLITPNLITLRIDCFCYTA</sequence>
<dbReference type="Proteomes" id="UP000215914">
    <property type="component" value="Chromosome 3"/>
</dbReference>
<dbReference type="InterPro" id="IPR036047">
    <property type="entry name" value="F-box-like_dom_sf"/>
</dbReference>
<dbReference type="EMBL" id="CM007892">
    <property type="protein sequence ID" value="OTG30089.1"/>
    <property type="molecule type" value="Genomic_DNA"/>
</dbReference>
<evidence type="ECO:0000313" key="1">
    <source>
        <dbReference type="EMBL" id="OTG30089.1"/>
    </source>
</evidence>
<dbReference type="Gene3D" id="3.80.10.10">
    <property type="entry name" value="Ribonuclease Inhibitor"/>
    <property type="match status" value="1"/>
</dbReference>
<proteinExistence type="predicted"/>
<dbReference type="PANTHER" id="PTHR31215">
    <property type="entry name" value="OS05G0510400 PROTEIN-RELATED"/>
    <property type="match status" value="1"/>
</dbReference>
<gene>
    <name evidence="1" type="ORF">HannXRQ_Chr03g0060621</name>
</gene>
<keyword evidence="2" id="KW-1185">Reference proteome</keyword>
<dbReference type="AlphaFoldDB" id="A0A251V471"/>
<protein>
    <submittedName>
        <fullName evidence="1">Putative F-box domain-containing protein</fullName>
    </submittedName>
</protein>
<reference evidence="2" key="1">
    <citation type="journal article" date="2017" name="Nature">
        <title>The sunflower genome provides insights into oil metabolism, flowering and Asterid evolution.</title>
        <authorList>
            <person name="Badouin H."/>
            <person name="Gouzy J."/>
            <person name="Grassa C.J."/>
            <person name="Murat F."/>
            <person name="Staton S.E."/>
            <person name="Cottret L."/>
            <person name="Lelandais-Briere C."/>
            <person name="Owens G.L."/>
            <person name="Carrere S."/>
            <person name="Mayjonade B."/>
            <person name="Legrand L."/>
            <person name="Gill N."/>
            <person name="Kane N.C."/>
            <person name="Bowers J.E."/>
            <person name="Hubner S."/>
            <person name="Bellec A."/>
            <person name="Berard A."/>
            <person name="Berges H."/>
            <person name="Blanchet N."/>
            <person name="Boniface M.C."/>
            <person name="Brunel D."/>
            <person name="Catrice O."/>
            <person name="Chaidir N."/>
            <person name="Claudel C."/>
            <person name="Donnadieu C."/>
            <person name="Faraut T."/>
            <person name="Fievet G."/>
            <person name="Helmstetter N."/>
            <person name="King M."/>
            <person name="Knapp S.J."/>
            <person name="Lai Z."/>
            <person name="Le Paslier M.C."/>
            <person name="Lippi Y."/>
            <person name="Lorenzon L."/>
            <person name="Mandel J.R."/>
            <person name="Marage G."/>
            <person name="Marchand G."/>
            <person name="Marquand E."/>
            <person name="Bret-Mestries E."/>
            <person name="Morien E."/>
            <person name="Nambeesan S."/>
            <person name="Nguyen T."/>
            <person name="Pegot-Espagnet P."/>
            <person name="Pouilly N."/>
            <person name="Raftis F."/>
            <person name="Sallet E."/>
            <person name="Schiex T."/>
            <person name="Thomas J."/>
            <person name="Vandecasteele C."/>
            <person name="Vares D."/>
            <person name="Vear F."/>
            <person name="Vautrin S."/>
            <person name="Crespi M."/>
            <person name="Mangin B."/>
            <person name="Burke J.M."/>
            <person name="Salse J."/>
            <person name="Munos S."/>
            <person name="Vincourt P."/>
            <person name="Rieseberg L.H."/>
            <person name="Langlade N.B."/>
        </authorList>
    </citation>
    <scope>NUCLEOTIDE SEQUENCE [LARGE SCALE GENOMIC DNA]</scope>
    <source>
        <strain evidence="2">cv. SF193</strain>
    </source>
</reference>
<name>A0A251V471_HELAN</name>
<accession>A0A251V471</accession>
<organism evidence="1 2">
    <name type="scientific">Helianthus annuus</name>
    <name type="common">Common sunflower</name>
    <dbReference type="NCBI Taxonomy" id="4232"/>
    <lineage>
        <taxon>Eukaryota</taxon>
        <taxon>Viridiplantae</taxon>
        <taxon>Streptophyta</taxon>
        <taxon>Embryophyta</taxon>
        <taxon>Tracheophyta</taxon>
        <taxon>Spermatophyta</taxon>
        <taxon>Magnoliopsida</taxon>
        <taxon>eudicotyledons</taxon>
        <taxon>Gunneridae</taxon>
        <taxon>Pentapetalae</taxon>
        <taxon>asterids</taxon>
        <taxon>campanulids</taxon>
        <taxon>Asterales</taxon>
        <taxon>Asteraceae</taxon>
        <taxon>Asteroideae</taxon>
        <taxon>Heliantheae alliance</taxon>
        <taxon>Heliantheae</taxon>
        <taxon>Helianthus</taxon>
    </lineage>
</organism>